<protein>
    <submittedName>
        <fullName evidence="1">Uncharacterized protein</fullName>
    </submittedName>
</protein>
<dbReference type="Proteomes" id="UP000247702">
    <property type="component" value="Unassembled WGS sequence"/>
</dbReference>
<sequence length="199" mass="22908">MYMSFDLPENIKNQLCIGSLTGEQFEEALFNRLVCRCNTTIQLNATDLNNNNKNVITLHFNDYDLIKNFQLSLRPSNDKVIDRDFNRYSRFDYMLKPIFIQVSISDFTSHNSKSSTNIRQAFEPMFAQAGISSAQINGRNQIEMYLDEMYGPRHSARISAIISLLLPKMAYMCLDFVLSIFEVVPAFPITLEKFVTSLT</sequence>
<dbReference type="EMBL" id="BEXD01000768">
    <property type="protein sequence ID" value="GBB90037.1"/>
    <property type="molecule type" value="Genomic_DNA"/>
</dbReference>
<evidence type="ECO:0000313" key="1">
    <source>
        <dbReference type="EMBL" id="GBB90037.1"/>
    </source>
</evidence>
<comment type="caution">
    <text evidence="1">The sequence shown here is derived from an EMBL/GenBank/DDBJ whole genome shotgun (WGS) entry which is preliminary data.</text>
</comment>
<dbReference type="AlphaFoldDB" id="A0A2Z6QIW2"/>
<accession>A0A2Z6QIW2</accession>
<organism evidence="1 2">
    <name type="scientific">Rhizophagus clarus</name>
    <dbReference type="NCBI Taxonomy" id="94130"/>
    <lineage>
        <taxon>Eukaryota</taxon>
        <taxon>Fungi</taxon>
        <taxon>Fungi incertae sedis</taxon>
        <taxon>Mucoromycota</taxon>
        <taxon>Glomeromycotina</taxon>
        <taxon>Glomeromycetes</taxon>
        <taxon>Glomerales</taxon>
        <taxon>Glomeraceae</taxon>
        <taxon>Rhizophagus</taxon>
    </lineage>
</organism>
<name>A0A2Z6QIW2_9GLOM</name>
<proteinExistence type="predicted"/>
<keyword evidence="2" id="KW-1185">Reference proteome</keyword>
<evidence type="ECO:0000313" key="2">
    <source>
        <dbReference type="Proteomes" id="UP000247702"/>
    </source>
</evidence>
<dbReference type="STRING" id="94130.A0A2Z6QIW2"/>
<reference evidence="1 2" key="1">
    <citation type="submission" date="2017-11" db="EMBL/GenBank/DDBJ databases">
        <title>The genome of Rhizophagus clarus HR1 reveals common genetic basis of auxotrophy among arbuscular mycorrhizal fungi.</title>
        <authorList>
            <person name="Kobayashi Y."/>
        </authorList>
    </citation>
    <scope>NUCLEOTIDE SEQUENCE [LARGE SCALE GENOMIC DNA]</scope>
    <source>
        <strain evidence="1 2">HR1</strain>
    </source>
</reference>
<gene>
    <name evidence="1" type="ORF">RclHR1_01690022</name>
</gene>